<feature type="domain" description="Peptidase M28" evidence="16">
    <location>
        <begin position="150"/>
        <end position="345"/>
    </location>
</feature>
<evidence type="ECO:0000256" key="11">
    <source>
        <dbReference type="ARBA" id="ARBA00023049"/>
    </source>
</evidence>
<sequence>MSSPTNSQHSERTPLLAEQTQVQAPKKASATWKIYIVITGIFAFLAIFSYCLRSSLPEALTDEQAAAVGGFAGQHAFDEYLSVQTEPRAGSSKANRHLREWLLRTVRDLSNNHTASVEIDEDGIQFVDKDGILASDKENGANYWMVESNNVLVKVIGTRGEEDAYLLSAHYGLCYFTVLVMILHVNELTHDGIGIAVMLEIYRNILQNPVEHTVIFNFNNYEEMGLWGSKGMLHHPWAKNIRGFLNLEGAGAGGRALMFRATSPDVMAQTMSSRIFQHANVLGNDLFELGLIKSATDYTVYLGGGIPGIDLAFYALRSHYHTTRDTLEYTNPRSLQHMGDLALAATRGAANSAGIITSEQPEAKPFVYYDILGQFGLTYSLLTSQILNSLVLLALPTYLAYSAFQSHQSNTINTNKACGPAIKRSIIGFIIVTITFVVVLVFSLLVGFLLTKTNPVALYGHIELGAVTIVAAAFFALIATQWAFTALDNKFNLYRSVLNLETATAYGLLSLNWIMLVGATFAAIKGVGSLYFVFWMYVGTAIAVSLQQKSSTGKVHSWAAALFAQICIFYPLVFDLVFLAFDSMRHTLADGTPEIAVYGLLALFTTLLVMCLIPWVHKAGYLMRATTFSGLLLVFLIVITSSLFPFNSTDSPNKLIFKQDVNYTTGASTISLASYSHVHEAVRAITTDEEWATRNTTIVRKTQTEVTVATKRLPLYFADQKSTKKEMQFSFKRVPTSKAKVQRVQATIQTQNTAVCTITVNDHPITYAKLDKMELTVPAKQLTILRQKIGEKYSVEFEYESEQPADGVLTCYYDEWVDGKNPAFIHTKKSIPDWSLLALRGFGVASVNANVQL</sequence>
<evidence type="ECO:0000256" key="15">
    <source>
        <dbReference type="SAM" id="Phobius"/>
    </source>
</evidence>
<keyword evidence="13" id="KW-0479">Metal-binding</keyword>
<gene>
    <name evidence="17" type="ORF">INT44_008414</name>
</gene>
<dbReference type="Pfam" id="PF04389">
    <property type="entry name" value="Peptidase_M28"/>
    <property type="match status" value="1"/>
</dbReference>
<comment type="cofactor">
    <cofactor evidence="1">
        <name>Zn(2+)</name>
        <dbReference type="ChEBI" id="CHEBI:29105"/>
    </cofactor>
</comment>
<comment type="similarity">
    <text evidence="4 13">Belongs to the peptidase M28 family.</text>
</comment>
<accession>A0A8H7UJU8</accession>
<feature type="transmembrane region" description="Helical" evidence="15">
    <location>
        <begin position="505"/>
        <end position="524"/>
    </location>
</feature>
<feature type="transmembrane region" description="Helical" evidence="15">
    <location>
        <begin position="628"/>
        <end position="646"/>
    </location>
</feature>
<evidence type="ECO:0000256" key="14">
    <source>
        <dbReference type="SAM" id="MobiDB-lite"/>
    </source>
</evidence>
<dbReference type="Proteomes" id="UP000612746">
    <property type="component" value="Unassembled WGS sequence"/>
</dbReference>
<dbReference type="SUPFAM" id="SSF53187">
    <property type="entry name" value="Zn-dependent exopeptidases"/>
    <property type="match status" value="1"/>
</dbReference>
<evidence type="ECO:0000313" key="17">
    <source>
        <dbReference type="EMBL" id="KAG2181599.1"/>
    </source>
</evidence>
<evidence type="ECO:0000259" key="16">
    <source>
        <dbReference type="Pfam" id="PF04389"/>
    </source>
</evidence>
<dbReference type="EC" id="3.4.-.-" evidence="13"/>
<feature type="transmembrane region" description="Helical" evidence="15">
    <location>
        <begin position="558"/>
        <end position="580"/>
    </location>
</feature>
<keyword evidence="6 13" id="KW-0645">Protease</keyword>
<dbReference type="InterPro" id="IPR007484">
    <property type="entry name" value="Peptidase_M28"/>
</dbReference>
<comment type="caution">
    <text evidence="17">The sequence shown here is derived from an EMBL/GenBank/DDBJ whole genome shotgun (WGS) entry which is preliminary data.</text>
</comment>
<evidence type="ECO:0000256" key="7">
    <source>
        <dbReference type="ARBA" id="ARBA00022692"/>
    </source>
</evidence>
<feature type="transmembrane region" description="Helical" evidence="15">
    <location>
        <begin position="595"/>
        <end position="616"/>
    </location>
</feature>
<protein>
    <recommendedName>
        <fullName evidence="13">Peptide hydrolase</fullName>
        <ecNumber evidence="13">3.4.-.-</ecNumber>
    </recommendedName>
</protein>
<dbReference type="GO" id="GO:0046872">
    <property type="term" value="F:metal ion binding"/>
    <property type="evidence" value="ECO:0007669"/>
    <property type="project" value="UniProtKB-KW"/>
</dbReference>
<evidence type="ECO:0000256" key="1">
    <source>
        <dbReference type="ARBA" id="ARBA00001947"/>
    </source>
</evidence>
<proteinExistence type="inferred from homology"/>
<keyword evidence="9 13" id="KW-0862">Zinc</keyword>
<feature type="transmembrane region" description="Helical" evidence="15">
    <location>
        <begin position="462"/>
        <end position="484"/>
    </location>
</feature>
<evidence type="ECO:0000256" key="13">
    <source>
        <dbReference type="RuleBase" id="RU361240"/>
    </source>
</evidence>
<comment type="subcellular location">
    <subcellularLocation>
        <location evidence="3">Vacuole membrane</location>
        <topology evidence="3">Multi-pass membrane protein</topology>
    </subcellularLocation>
</comment>
<dbReference type="PANTHER" id="PTHR12147">
    <property type="entry name" value="METALLOPEPTIDASE M28 FAMILY MEMBER"/>
    <property type="match status" value="1"/>
</dbReference>
<evidence type="ECO:0000256" key="12">
    <source>
        <dbReference type="ARBA" id="ARBA00023180"/>
    </source>
</evidence>
<evidence type="ECO:0000256" key="2">
    <source>
        <dbReference type="ARBA" id="ARBA00003273"/>
    </source>
</evidence>
<dbReference type="EMBL" id="JAEPRA010000008">
    <property type="protein sequence ID" value="KAG2181599.1"/>
    <property type="molecule type" value="Genomic_DNA"/>
</dbReference>
<feature type="transmembrane region" description="Helical" evidence="15">
    <location>
        <begin position="386"/>
        <end position="404"/>
    </location>
</feature>
<dbReference type="GO" id="GO:0005774">
    <property type="term" value="C:vacuolar membrane"/>
    <property type="evidence" value="ECO:0007669"/>
    <property type="project" value="UniProtKB-SubCell"/>
</dbReference>
<keyword evidence="8 13" id="KW-0378">Hydrolase</keyword>
<feature type="transmembrane region" description="Helical" evidence="15">
    <location>
        <begin position="530"/>
        <end position="546"/>
    </location>
</feature>
<organism evidence="17 18">
    <name type="scientific">Umbelopsis vinacea</name>
    <dbReference type="NCBI Taxonomy" id="44442"/>
    <lineage>
        <taxon>Eukaryota</taxon>
        <taxon>Fungi</taxon>
        <taxon>Fungi incertae sedis</taxon>
        <taxon>Mucoromycota</taxon>
        <taxon>Mucoromycotina</taxon>
        <taxon>Umbelopsidomycetes</taxon>
        <taxon>Umbelopsidales</taxon>
        <taxon>Umbelopsidaceae</taxon>
        <taxon>Umbelopsis</taxon>
    </lineage>
</organism>
<evidence type="ECO:0000256" key="5">
    <source>
        <dbReference type="ARBA" id="ARBA00022554"/>
    </source>
</evidence>
<name>A0A8H7UJU8_9FUNG</name>
<evidence type="ECO:0000256" key="9">
    <source>
        <dbReference type="ARBA" id="ARBA00022833"/>
    </source>
</evidence>
<evidence type="ECO:0000256" key="8">
    <source>
        <dbReference type="ARBA" id="ARBA00022801"/>
    </source>
</evidence>
<keyword evidence="12" id="KW-0325">Glycoprotein</keyword>
<keyword evidence="10 15" id="KW-1133">Transmembrane helix</keyword>
<dbReference type="InterPro" id="IPR045175">
    <property type="entry name" value="M28_fam"/>
</dbReference>
<feature type="transmembrane region" description="Helical" evidence="15">
    <location>
        <begin position="164"/>
        <end position="185"/>
    </location>
</feature>
<dbReference type="GO" id="GO:0008235">
    <property type="term" value="F:metalloexopeptidase activity"/>
    <property type="evidence" value="ECO:0007669"/>
    <property type="project" value="InterPro"/>
</dbReference>
<dbReference type="Gene3D" id="3.40.630.10">
    <property type="entry name" value="Zn peptidases"/>
    <property type="match status" value="1"/>
</dbReference>
<feature type="region of interest" description="Disordered" evidence="14">
    <location>
        <begin position="1"/>
        <end position="20"/>
    </location>
</feature>
<feature type="transmembrane region" description="Helical" evidence="15">
    <location>
        <begin position="34"/>
        <end position="52"/>
    </location>
</feature>
<keyword evidence="18" id="KW-1185">Reference proteome</keyword>
<evidence type="ECO:0000256" key="4">
    <source>
        <dbReference type="ARBA" id="ARBA00010918"/>
    </source>
</evidence>
<keyword evidence="7 15" id="KW-0812">Transmembrane</keyword>
<dbReference type="OrthoDB" id="76293at2759"/>
<dbReference type="AlphaFoldDB" id="A0A8H7UJU8"/>
<evidence type="ECO:0000256" key="3">
    <source>
        <dbReference type="ARBA" id="ARBA00004128"/>
    </source>
</evidence>
<feature type="transmembrane region" description="Helical" evidence="15">
    <location>
        <begin position="425"/>
        <end position="450"/>
    </location>
</feature>
<keyword evidence="11" id="KW-0482">Metalloprotease</keyword>
<keyword evidence="15" id="KW-0472">Membrane</keyword>
<comment type="function">
    <text evidence="2">May be involved in vacuolar sorting and osmoregulation.</text>
</comment>
<dbReference type="PANTHER" id="PTHR12147:SF58">
    <property type="entry name" value="VACUOLAR MEMBRANE PROTEASE"/>
    <property type="match status" value="1"/>
</dbReference>
<keyword evidence="5" id="KW-0926">Vacuole</keyword>
<reference evidence="17" key="1">
    <citation type="submission" date="2020-12" db="EMBL/GenBank/DDBJ databases">
        <title>Metabolic potential, ecology and presence of endohyphal bacteria is reflected in genomic diversity of Mucoromycotina.</title>
        <authorList>
            <person name="Muszewska A."/>
            <person name="Okrasinska A."/>
            <person name="Steczkiewicz K."/>
            <person name="Drgas O."/>
            <person name="Orlowska M."/>
            <person name="Perlinska-Lenart U."/>
            <person name="Aleksandrzak-Piekarczyk T."/>
            <person name="Szatraj K."/>
            <person name="Zielenkiewicz U."/>
            <person name="Pilsyk S."/>
            <person name="Malc E."/>
            <person name="Mieczkowski P."/>
            <person name="Kruszewska J.S."/>
            <person name="Biernat P."/>
            <person name="Pawlowska J."/>
        </authorList>
    </citation>
    <scope>NUCLEOTIDE SEQUENCE</scope>
    <source>
        <strain evidence="17">WA0000051536</strain>
    </source>
</reference>
<evidence type="ECO:0000256" key="10">
    <source>
        <dbReference type="ARBA" id="ARBA00022989"/>
    </source>
</evidence>
<dbReference type="GO" id="GO:0006508">
    <property type="term" value="P:proteolysis"/>
    <property type="evidence" value="ECO:0007669"/>
    <property type="project" value="UniProtKB-KW"/>
</dbReference>
<evidence type="ECO:0000313" key="18">
    <source>
        <dbReference type="Proteomes" id="UP000612746"/>
    </source>
</evidence>
<evidence type="ECO:0000256" key="6">
    <source>
        <dbReference type="ARBA" id="ARBA00022670"/>
    </source>
</evidence>